<dbReference type="Proteomes" id="UP000054549">
    <property type="component" value="Unassembled WGS sequence"/>
</dbReference>
<protein>
    <submittedName>
        <fullName evidence="2">Uncharacterized protein</fullName>
    </submittedName>
</protein>
<gene>
    <name evidence="2" type="ORF">M378DRAFT_865583</name>
</gene>
<evidence type="ECO:0000313" key="3">
    <source>
        <dbReference type="Proteomes" id="UP000054549"/>
    </source>
</evidence>
<dbReference type="HOGENOM" id="CLU_1395971_0_0_1"/>
<reference evidence="2 3" key="1">
    <citation type="submission" date="2014-04" db="EMBL/GenBank/DDBJ databases">
        <title>Evolutionary Origins and Diversification of the Mycorrhizal Mutualists.</title>
        <authorList>
            <consortium name="DOE Joint Genome Institute"/>
            <consortium name="Mycorrhizal Genomics Consortium"/>
            <person name="Kohler A."/>
            <person name="Kuo A."/>
            <person name="Nagy L.G."/>
            <person name="Floudas D."/>
            <person name="Copeland A."/>
            <person name="Barry K.W."/>
            <person name="Cichocki N."/>
            <person name="Veneault-Fourrey C."/>
            <person name="LaButti K."/>
            <person name="Lindquist E.A."/>
            <person name="Lipzen A."/>
            <person name="Lundell T."/>
            <person name="Morin E."/>
            <person name="Murat C."/>
            <person name="Riley R."/>
            <person name="Ohm R."/>
            <person name="Sun H."/>
            <person name="Tunlid A."/>
            <person name="Henrissat B."/>
            <person name="Grigoriev I.V."/>
            <person name="Hibbett D.S."/>
            <person name="Martin F."/>
        </authorList>
    </citation>
    <scope>NUCLEOTIDE SEQUENCE [LARGE SCALE GENOMIC DNA]</scope>
    <source>
        <strain evidence="2 3">Koide BX008</strain>
    </source>
</reference>
<evidence type="ECO:0000256" key="1">
    <source>
        <dbReference type="SAM" id="MobiDB-lite"/>
    </source>
</evidence>
<feature type="compositionally biased region" description="Polar residues" evidence="1">
    <location>
        <begin position="133"/>
        <end position="149"/>
    </location>
</feature>
<feature type="compositionally biased region" description="Basic and acidic residues" evidence="1">
    <location>
        <begin position="83"/>
        <end position="92"/>
    </location>
</feature>
<accession>A0A0C2WWB4</accession>
<dbReference type="InParanoid" id="A0A0C2WWB4"/>
<keyword evidence="3" id="KW-1185">Reference proteome</keyword>
<organism evidence="2 3">
    <name type="scientific">Amanita muscaria (strain Koide BX008)</name>
    <dbReference type="NCBI Taxonomy" id="946122"/>
    <lineage>
        <taxon>Eukaryota</taxon>
        <taxon>Fungi</taxon>
        <taxon>Dikarya</taxon>
        <taxon>Basidiomycota</taxon>
        <taxon>Agaricomycotina</taxon>
        <taxon>Agaricomycetes</taxon>
        <taxon>Agaricomycetidae</taxon>
        <taxon>Agaricales</taxon>
        <taxon>Pluteineae</taxon>
        <taxon>Amanitaceae</taxon>
        <taxon>Amanita</taxon>
    </lineage>
</organism>
<dbReference type="AlphaFoldDB" id="A0A0C2WWB4"/>
<dbReference type="EMBL" id="KN818288">
    <property type="protein sequence ID" value="KIL61101.1"/>
    <property type="molecule type" value="Genomic_DNA"/>
</dbReference>
<name>A0A0C2WWB4_AMAMK</name>
<feature type="compositionally biased region" description="Polar residues" evidence="1">
    <location>
        <begin position="157"/>
        <end position="166"/>
    </location>
</feature>
<evidence type="ECO:0000313" key="2">
    <source>
        <dbReference type="EMBL" id="KIL61101.1"/>
    </source>
</evidence>
<feature type="region of interest" description="Disordered" evidence="1">
    <location>
        <begin position="57"/>
        <end position="179"/>
    </location>
</feature>
<proteinExistence type="predicted"/>
<sequence length="195" mass="21317">MFFSDIFALLVVSRKPTQYVLHVTHNCTTALDFLPPPSPSTQPFPLRSTLHTTTLIMSSRDDHPPGEPPNRGRASSRSTHRFNPVDRGEHRSSSRLPTQPTGNADERTRTGENPQVDSEESLLSVIREDPMSRETTPMTERTFGGNRSKNPGIPHAASSSTMNSQALGGPVSSPVVSLDRLDSNDPASLYSGRLI</sequence>